<accession>A0A5C6YNP0</accession>
<dbReference type="GO" id="GO:0008237">
    <property type="term" value="F:metallopeptidase activity"/>
    <property type="evidence" value="ECO:0007669"/>
    <property type="project" value="InterPro"/>
</dbReference>
<gene>
    <name evidence="1" type="ORF">ESV24_09345</name>
</gene>
<evidence type="ECO:0000313" key="1">
    <source>
        <dbReference type="EMBL" id="TXD68950.1"/>
    </source>
</evidence>
<reference evidence="1 2" key="1">
    <citation type="submission" date="2019-08" db="EMBL/GenBank/DDBJ databases">
        <title>Genome of Aequorivita lipolytica Y10-2 (type strain).</title>
        <authorList>
            <person name="Bowman J.P."/>
        </authorList>
    </citation>
    <scope>NUCLEOTIDE SEQUENCE [LARGE SCALE GENOMIC DNA]</scope>
    <source>
        <strain evidence="1 2">Y10-2</strain>
    </source>
</reference>
<dbReference type="Proteomes" id="UP000321945">
    <property type="component" value="Unassembled WGS sequence"/>
</dbReference>
<dbReference type="AlphaFoldDB" id="A0A5C6YNP0"/>
<organism evidence="1 2">
    <name type="scientific">Aequorivita lipolytica</name>
    <dbReference type="NCBI Taxonomy" id="153267"/>
    <lineage>
        <taxon>Bacteria</taxon>
        <taxon>Pseudomonadati</taxon>
        <taxon>Bacteroidota</taxon>
        <taxon>Flavobacteriia</taxon>
        <taxon>Flavobacteriales</taxon>
        <taxon>Flavobacteriaceae</taxon>
        <taxon>Aequorivita</taxon>
    </lineage>
</organism>
<protein>
    <submittedName>
        <fullName evidence="1">Uncharacterized protein</fullName>
    </submittedName>
</protein>
<dbReference type="OrthoDB" id="1417701at2"/>
<comment type="caution">
    <text evidence="1">The sequence shown here is derived from an EMBL/GenBank/DDBJ whole genome shotgun (WGS) entry which is preliminary data.</text>
</comment>
<name>A0A5C6YNP0_9FLAO</name>
<dbReference type="EMBL" id="VORU01000007">
    <property type="protein sequence ID" value="TXD68950.1"/>
    <property type="molecule type" value="Genomic_DNA"/>
</dbReference>
<proteinExistence type="predicted"/>
<dbReference type="Gene3D" id="3.40.390.10">
    <property type="entry name" value="Collagenase (Catalytic Domain)"/>
    <property type="match status" value="1"/>
</dbReference>
<keyword evidence="2" id="KW-1185">Reference proteome</keyword>
<sequence>MKNLIVQKMKLAGLVLGMGMAFISCEKNPITLVLHSPIYPSGSQAVTYTAERVTDGSINTAKLYETVNTINSSGTITSAGTETLLQTWNNPGGDLSFVKPNGHGDNKLVTYRWVFTTPDQTKSFKVTYATRPYAVSGMPAPVYAQGDPDDVFDLVLIPDTDITNLNTFYNHCSGVIRESFFDEPHTRYWRRQYNFYINTERGHATDYDSRDVDGPHQLPSNNANLSFAEGRALMHQNDLRDWASGGVFSSEMQNRGTVMHEAGHALYDLADEYGSGSHWQEDEVPNNWSSLANAQAAASGYGNCKETSDAVEMGSSGWYHLCVSNCQMVTTGLNHTEYDCPCKSRITYVVFDNASN</sequence>
<dbReference type="InterPro" id="IPR024079">
    <property type="entry name" value="MetalloPept_cat_dom_sf"/>
</dbReference>
<evidence type="ECO:0000313" key="2">
    <source>
        <dbReference type="Proteomes" id="UP000321945"/>
    </source>
</evidence>
<dbReference type="RefSeq" id="WP_111816399.1">
    <property type="nucleotide sequence ID" value="NZ_CBCRZQ010000016.1"/>
</dbReference>
<dbReference type="PROSITE" id="PS51257">
    <property type="entry name" value="PROKAR_LIPOPROTEIN"/>
    <property type="match status" value="1"/>
</dbReference>